<evidence type="ECO:0008006" key="3">
    <source>
        <dbReference type="Google" id="ProtNLM"/>
    </source>
</evidence>
<evidence type="ECO:0000313" key="2">
    <source>
        <dbReference type="Proteomes" id="UP000216339"/>
    </source>
</evidence>
<sequence length="137" mass="14368">MTDVFAPEREALAALRDAARAQLAALRDASPETFEAASAETLDAVAELDRRRRARERRVAAPDAPAAAPEQRTALEAAAREARAACDDLELALTHAVALGRDLLGAWQQLTAPPTAQVYTAQGAVGASGPGRVRQTG</sequence>
<name>A0A271IX39_9BACT</name>
<proteinExistence type="predicted"/>
<dbReference type="RefSeq" id="WP_095509427.1">
    <property type="nucleotide sequence ID" value="NZ_MQWD01000001.1"/>
</dbReference>
<evidence type="ECO:0000313" key="1">
    <source>
        <dbReference type="EMBL" id="PAP75783.1"/>
    </source>
</evidence>
<protein>
    <recommendedName>
        <fullName evidence="3">Flagellar protein FlgN</fullName>
    </recommendedName>
</protein>
<organism evidence="1 2">
    <name type="scientific">Rubrivirga marina</name>
    <dbReference type="NCBI Taxonomy" id="1196024"/>
    <lineage>
        <taxon>Bacteria</taxon>
        <taxon>Pseudomonadati</taxon>
        <taxon>Rhodothermota</taxon>
        <taxon>Rhodothermia</taxon>
        <taxon>Rhodothermales</taxon>
        <taxon>Rubricoccaceae</taxon>
        <taxon>Rubrivirga</taxon>
    </lineage>
</organism>
<accession>A0A271IX39</accession>
<reference evidence="1 2" key="1">
    <citation type="submission" date="2016-11" db="EMBL/GenBank/DDBJ databases">
        <title>Study of marine rhodopsin-containing bacteria.</title>
        <authorList>
            <person name="Yoshizawa S."/>
            <person name="Kumagai Y."/>
            <person name="Kogure K."/>
        </authorList>
    </citation>
    <scope>NUCLEOTIDE SEQUENCE [LARGE SCALE GENOMIC DNA]</scope>
    <source>
        <strain evidence="1 2">SAORIC-28</strain>
    </source>
</reference>
<gene>
    <name evidence="1" type="ORF">BSZ37_04670</name>
</gene>
<comment type="caution">
    <text evidence="1">The sequence shown here is derived from an EMBL/GenBank/DDBJ whole genome shotgun (WGS) entry which is preliminary data.</text>
</comment>
<keyword evidence="2" id="KW-1185">Reference proteome</keyword>
<dbReference type="Proteomes" id="UP000216339">
    <property type="component" value="Unassembled WGS sequence"/>
</dbReference>
<dbReference type="AlphaFoldDB" id="A0A271IX39"/>
<dbReference type="EMBL" id="MQWD01000001">
    <property type="protein sequence ID" value="PAP75783.1"/>
    <property type="molecule type" value="Genomic_DNA"/>
</dbReference>